<feature type="signal peptide" evidence="1">
    <location>
        <begin position="1"/>
        <end position="20"/>
    </location>
</feature>
<feature type="chain" id="PRO_5009667190" description="Lipoprotein" evidence="1">
    <location>
        <begin position="21"/>
        <end position="749"/>
    </location>
</feature>
<organism evidence="2 3">
    <name type="scientific">Cellulophaga fucicola</name>
    <dbReference type="NCBI Taxonomy" id="76595"/>
    <lineage>
        <taxon>Bacteria</taxon>
        <taxon>Pseudomonadati</taxon>
        <taxon>Bacteroidota</taxon>
        <taxon>Flavobacteriia</taxon>
        <taxon>Flavobacteriales</taxon>
        <taxon>Flavobacteriaceae</taxon>
        <taxon>Cellulophaga</taxon>
    </lineage>
</organism>
<keyword evidence="1" id="KW-0732">Signal</keyword>
<evidence type="ECO:0000313" key="3">
    <source>
        <dbReference type="Proteomes" id="UP000183257"/>
    </source>
</evidence>
<dbReference type="RefSeq" id="WP_072304443.1">
    <property type="nucleotide sequence ID" value="NZ_FPIY01000004.1"/>
</dbReference>
<dbReference type="Proteomes" id="UP000183257">
    <property type="component" value="Unassembled WGS sequence"/>
</dbReference>
<keyword evidence="3" id="KW-1185">Reference proteome</keyword>
<accession>A0A1K1QMY1</accession>
<proteinExistence type="predicted"/>
<protein>
    <recommendedName>
        <fullName evidence="4">Lipoprotein</fullName>
    </recommendedName>
</protein>
<evidence type="ECO:0008006" key="4">
    <source>
        <dbReference type="Google" id="ProtNLM"/>
    </source>
</evidence>
<dbReference type="EMBL" id="FPIY01000004">
    <property type="protein sequence ID" value="SFW61319.1"/>
    <property type="molecule type" value="Genomic_DNA"/>
</dbReference>
<sequence>MRRKIILYAFTFLCTSLFFSCDFKKETKHVTPVITEPTPNDSVIVKKEAELPNNDKPLQNIFSTIDFNKFSDIITENDKRNLNIFLPITRIEKYTSLDEEYFAVFTEDKAIPESPNFPNSRINFYLLKKLNIDENSNNNYEVINKFSENSQIYSKYDVKYKFLNKVCNFDTVDDNGIITPIIFTQERIIKYNTETTTIYIFSKEKMIKIEIDNETEGTNSVRVSPYFYTLSNIIQNKVKQTINNLNIIRVTPYSEEYEDYIGFEGFWDTKKCFWDGSTEPIVYKSTQIANTSLELPSAPLNSLEELKDIYESTFPTSQPISFNFGINLHHELELHTGTINNNMDTSVILPDTKLEYFFVSEKNKVLTQTIFEHNFLLLEPKSSDPFDDNSIVYDLNDGYHAINWDYQNGWESENLRLFPKGLQEGKYVVYAKLSYFDGEQEQVFFSEKEILNYLKPHNRTKNKKLLTLKVKYDSIYPTSKDLQINTGIRYYNKEGSLQQFQYMPYIKNTTNYPINTNESSFIFYYVNDKDEVFKKEISNAFFNVLEPNDDDILGDSYFTHIVDDFWVENNMIYDSPIIKGLEKGEYLIYSELISNKGYSYYSKKEFVNFTKTALYESQKTDSLYQSYQEFKKELSENKSIKGKKENSSNCFNRKSNNNLYSITTCYYPKQFKNLELYSILKYSNISLTDKLIEQIPKRDTIYLTKHNDQVSFSIPKRTVDTLKIKINKTQYHIYKKDNFPVIEKYFRLN</sequence>
<evidence type="ECO:0000313" key="2">
    <source>
        <dbReference type="EMBL" id="SFW61319.1"/>
    </source>
</evidence>
<dbReference type="AlphaFoldDB" id="A0A1K1QMY1"/>
<evidence type="ECO:0000256" key="1">
    <source>
        <dbReference type="SAM" id="SignalP"/>
    </source>
</evidence>
<dbReference type="PROSITE" id="PS51257">
    <property type="entry name" value="PROKAR_LIPOPROTEIN"/>
    <property type="match status" value="1"/>
</dbReference>
<name>A0A1K1QMY1_9FLAO</name>
<reference evidence="3" key="1">
    <citation type="submission" date="2016-11" db="EMBL/GenBank/DDBJ databases">
        <authorList>
            <person name="Varghese N."/>
            <person name="Submissions S."/>
        </authorList>
    </citation>
    <scope>NUCLEOTIDE SEQUENCE [LARGE SCALE GENOMIC DNA]</scope>
    <source>
        <strain evidence="3">DSM 24786</strain>
    </source>
</reference>
<gene>
    <name evidence="2" type="ORF">SAMN05660313_02820</name>
</gene>